<dbReference type="InterPro" id="IPR003810">
    <property type="entry name" value="Mntp/YtaF"/>
</dbReference>
<evidence type="ECO:0000313" key="9">
    <source>
        <dbReference type="EMBL" id="XCH34017.1"/>
    </source>
</evidence>
<comment type="similarity">
    <text evidence="8">Belongs to the MntP (TC 9.B.29) family.</text>
</comment>
<protein>
    <recommendedName>
        <fullName evidence="8">Putative manganese efflux pump MntP</fullName>
    </recommendedName>
</protein>
<keyword evidence="1 8" id="KW-0813">Transport</keyword>
<feature type="transmembrane region" description="Helical" evidence="8">
    <location>
        <begin position="65"/>
        <end position="83"/>
    </location>
</feature>
<dbReference type="HAMAP" id="MF_01521">
    <property type="entry name" value="MntP_pump"/>
    <property type="match status" value="1"/>
</dbReference>
<organism evidence="9">
    <name type="scientific">Dehalogenimonas sp. 4OHTPN</name>
    <dbReference type="NCBI Taxonomy" id="3166643"/>
    <lineage>
        <taxon>Bacteria</taxon>
        <taxon>Bacillati</taxon>
        <taxon>Chloroflexota</taxon>
        <taxon>Dehalococcoidia</taxon>
        <taxon>Dehalococcoidales</taxon>
        <taxon>Dehalococcoidaceae</taxon>
        <taxon>Dehalogenimonas</taxon>
    </lineage>
</organism>
<evidence type="ECO:0000256" key="6">
    <source>
        <dbReference type="ARBA" id="ARBA00023136"/>
    </source>
</evidence>
<dbReference type="GO" id="GO:0005886">
    <property type="term" value="C:plasma membrane"/>
    <property type="evidence" value="ECO:0007669"/>
    <property type="project" value="UniProtKB-SubCell"/>
</dbReference>
<dbReference type="PANTHER" id="PTHR35529">
    <property type="entry name" value="MANGANESE EFFLUX PUMP MNTP-RELATED"/>
    <property type="match status" value="1"/>
</dbReference>
<dbReference type="RefSeq" id="WP_353715205.1">
    <property type="nucleotide sequence ID" value="NZ_CP159307.1"/>
</dbReference>
<dbReference type="PANTHER" id="PTHR35529:SF1">
    <property type="entry name" value="MANGANESE EFFLUX PUMP MNTP-RELATED"/>
    <property type="match status" value="1"/>
</dbReference>
<feature type="transmembrane region" description="Helical" evidence="8">
    <location>
        <begin position="104"/>
        <end position="124"/>
    </location>
</feature>
<keyword evidence="4 8" id="KW-1133">Transmembrane helix</keyword>
<keyword evidence="6 8" id="KW-0472">Membrane</keyword>
<evidence type="ECO:0000256" key="8">
    <source>
        <dbReference type="HAMAP-Rule" id="MF_01521"/>
    </source>
</evidence>
<evidence type="ECO:0000256" key="1">
    <source>
        <dbReference type="ARBA" id="ARBA00022448"/>
    </source>
</evidence>
<reference evidence="9" key="1">
    <citation type="submission" date="2024-06" db="EMBL/GenBank/DDBJ databases">
        <title>A Novel Isolate, Dehalogenimonas sp. Strain 4OHTPN, Dechlorinates Aromatic 4 Hydroxy chlorothalonil by a Novel Reductive Dehalogenase.</title>
        <authorList>
            <person name="Liu G."/>
        </authorList>
    </citation>
    <scope>NUCLEOTIDE SEQUENCE</scope>
    <source>
        <strain evidence="9">4OHTPN</strain>
    </source>
</reference>
<keyword evidence="7 8" id="KW-0464">Manganese</keyword>
<keyword evidence="3 8" id="KW-0812">Transmembrane</keyword>
<dbReference type="GO" id="GO:0005384">
    <property type="term" value="F:manganese ion transmembrane transporter activity"/>
    <property type="evidence" value="ECO:0007669"/>
    <property type="project" value="UniProtKB-UniRule"/>
</dbReference>
<name>A0AAU8GC04_9CHLR</name>
<proteinExistence type="inferred from homology"/>
<dbReference type="Pfam" id="PF02659">
    <property type="entry name" value="Mntp"/>
    <property type="match status" value="1"/>
</dbReference>
<comment type="function">
    <text evidence="8">Probably functions as a manganese efflux pump.</text>
</comment>
<dbReference type="InterPro" id="IPR022929">
    <property type="entry name" value="Put_MntP"/>
</dbReference>
<sequence>MDFFAIFLIALGLSADSFAVSVGGSVRMGAALDRAKQIKVAAYFGFFQFAMILAGYLAGRTVTNLIDSIDHWVAFALLALIGVRMIKKSLEKKRDTVDISRGKMLLGLSVATSIDSLAAGLTFAFVEVAILGASILVGLTAFTATVIGFMLGRRLGHVFGKRAELIGGLVLIGIGVKVLIQGLS</sequence>
<dbReference type="AlphaFoldDB" id="A0AAU8GC04"/>
<keyword evidence="2 8" id="KW-1003">Cell membrane</keyword>
<accession>A0AAU8GC04</accession>
<feature type="transmembrane region" description="Helical" evidence="8">
    <location>
        <begin position="163"/>
        <end position="183"/>
    </location>
</feature>
<evidence type="ECO:0000256" key="4">
    <source>
        <dbReference type="ARBA" id="ARBA00022989"/>
    </source>
</evidence>
<evidence type="ECO:0000256" key="2">
    <source>
        <dbReference type="ARBA" id="ARBA00022475"/>
    </source>
</evidence>
<feature type="transmembrane region" description="Helical" evidence="8">
    <location>
        <begin position="40"/>
        <end position="59"/>
    </location>
</feature>
<feature type="transmembrane region" description="Helical" evidence="8">
    <location>
        <begin position="130"/>
        <end position="151"/>
    </location>
</feature>
<dbReference type="EMBL" id="CP159307">
    <property type="protein sequence ID" value="XCH34017.1"/>
    <property type="molecule type" value="Genomic_DNA"/>
</dbReference>
<evidence type="ECO:0000256" key="5">
    <source>
        <dbReference type="ARBA" id="ARBA00023065"/>
    </source>
</evidence>
<evidence type="ECO:0000256" key="3">
    <source>
        <dbReference type="ARBA" id="ARBA00022692"/>
    </source>
</evidence>
<keyword evidence="5 8" id="KW-0406">Ion transport</keyword>
<gene>
    <name evidence="8" type="primary">mntP</name>
    <name evidence="9" type="ORF">ABV300_03820</name>
</gene>
<feature type="transmembrane region" description="Helical" evidence="8">
    <location>
        <begin position="6"/>
        <end position="28"/>
    </location>
</feature>
<comment type="subcellular location">
    <subcellularLocation>
        <location evidence="8">Cell membrane</location>
        <topology evidence="8">Multi-pass membrane protein</topology>
    </subcellularLocation>
</comment>
<evidence type="ECO:0000256" key="7">
    <source>
        <dbReference type="ARBA" id="ARBA00023211"/>
    </source>
</evidence>